<evidence type="ECO:0000313" key="3">
    <source>
        <dbReference type="EMBL" id="KAJ5524014.1"/>
    </source>
</evidence>
<comment type="caution">
    <text evidence="3">The sequence shown here is derived from an EMBL/GenBank/DDBJ whole genome shotgun (WGS) entry which is preliminary data.</text>
</comment>
<accession>A0AAD6G9Z8</accession>
<evidence type="ECO:0000313" key="4">
    <source>
        <dbReference type="Proteomes" id="UP001220324"/>
    </source>
</evidence>
<dbReference type="SUPFAM" id="SSF51735">
    <property type="entry name" value="NAD(P)-binding Rossmann-fold domains"/>
    <property type="match status" value="1"/>
</dbReference>
<protein>
    <recommendedName>
        <fullName evidence="2">3beta-hydroxysteroid 3-dehydrogenase</fullName>
        <ecNumber evidence="2">1.1.1.270</ecNumber>
    </recommendedName>
</protein>
<dbReference type="EMBL" id="JAQIZZ010000008">
    <property type="protein sequence ID" value="KAJ5524014.1"/>
    <property type="molecule type" value="Genomic_DNA"/>
</dbReference>
<sequence length="338" mass="37954">MEGTVIITGASGSMAIEAVQQLLHTHSHLTVIGTVRNANKCPKSPQLLRLESIRRQYPESRLILENVDLNSLKDVRSFADRMSSKVTAGELPAISAIICNAFTWSLEHGQQFSSDHYESTFQVNHLAHYLLVLKLLPTMNRKSGRIIMLGSEIHDPQHHNPLSGMGASLPTDGNLEELIKPGPDPPGTEYDMGWRRYANSKLANVMFMHSLNKRLQNDKLSSAITAIAMDPGAIVDSRAHQIHRRFTNRLVFAMMRFLHPVLALFTHRFRTTTESARDLTALATDPKYQSVRGYFDGQRAMAPAAVVTETEIPEALWSECWDWTKMEDDGICLPKHML</sequence>
<dbReference type="InterPro" id="IPR051593">
    <property type="entry name" value="Ergosterol_Biosynth_ERG27"/>
</dbReference>
<evidence type="ECO:0000256" key="2">
    <source>
        <dbReference type="ARBA" id="ARBA00023621"/>
    </source>
</evidence>
<proteinExistence type="predicted"/>
<dbReference type="InterPro" id="IPR036291">
    <property type="entry name" value="NAD(P)-bd_dom_sf"/>
</dbReference>
<dbReference type="GO" id="GO:0005741">
    <property type="term" value="C:mitochondrial outer membrane"/>
    <property type="evidence" value="ECO:0007669"/>
    <property type="project" value="TreeGrafter"/>
</dbReference>
<organism evidence="3 4">
    <name type="scientific">Penicillium frequentans</name>
    <dbReference type="NCBI Taxonomy" id="3151616"/>
    <lineage>
        <taxon>Eukaryota</taxon>
        <taxon>Fungi</taxon>
        <taxon>Dikarya</taxon>
        <taxon>Ascomycota</taxon>
        <taxon>Pezizomycotina</taxon>
        <taxon>Eurotiomycetes</taxon>
        <taxon>Eurotiomycetidae</taxon>
        <taxon>Eurotiales</taxon>
        <taxon>Aspergillaceae</taxon>
        <taxon>Penicillium</taxon>
    </lineage>
</organism>
<reference evidence="3 4" key="1">
    <citation type="journal article" date="2023" name="IMA Fungus">
        <title>Comparative genomic study of the Penicillium genus elucidates a diverse pangenome and 15 lateral gene transfer events.</title>
        <authorList>
            <person name="Petersen C."/>
            <person name="Sorensen T."/>
            <person name="Nielsen M.R."/>
            <person name="Sondergaard T.E."/>
            <person name="Sorensen J.L."/>
            <person name="Fitzpatrick D.A."/>
            <person name="Frisvad J.C."/>
            <person name="Nielsen K.L."/>
        </authorList>
    </citation>
    <scope>NUCLEOTIDE SEQUENCE [LARGE SCALE GENOMIC DNA]</scope>
    <source>
        <strain evidence="3 4">IBT 35679</strain>
    </source>
</reference>
<dbReference type="GO" id="GO:0005811">
    <property type="term" value="C:lipid droplet"/>
    <property type="evidence" value="ECO:0007669"/>
    <property type="project" value="TreeGrafter"/>
</dbReference>
<dbReference type="GO" id="GO:0005789">
    <property type="term" value="C:endoplasmic reticulum membrane"/>
    <property type="evidence" value="ECO:0007669"/>
    <property type="project" value="TreeGrafter"/>
</dbReference>
<dbReference type="Pfam" id="PF00106">
    <property type="entry name" value="adh_short"/>
    <property type="match status" value="1"/>
</dbReference>
<dbReference type="EC" id="1.1.1.270" evidence="2"/>
<dbReference type="PANTHER" id="PTHR43647">
    <property type="entry name" value="DEHYDROGENASE"/>
    <property type="match status" value="1"/>
</dbReference>
<dbReference type="InterPro" id="IPR002347">
    <property type="entry name" value="SDR_fam"/>
</dbReference>
<dbReference type="PANTHER" id="PTHR43647:SF4">
    <property type="entry name" value="KETOREDUCTASE (KR) DOMAIN-CONTAINING PROTEIN"/>
    <property type="match status" value="1"/>
</dbReference>
<dbReference type="AlphaFoldDB" id="A0AAD6G9Z8"/>
<dbReference type="GO" id="GO:0000253">
    <property type="term" value="F:3-beta-hydroxysteroid 3-dehydrogenase (NADP+) activity"/>
    <property type="evidence" value="ECO:0007669"/>
    <property type="project" value="UniProtKB-EC"/>
</dbReference>
<evidence type="ECO:0000256" key="1">
    <source>
        <dbReference type="ARBA" id="ARBA00023589"/>
    </source>
</evidence>
<gene>
    <name evidence="3" type="ORF">N7494_010664</name>
</gene>
<dbReference type="Gene3D" id="3.40.50.720">
    <property type="entry name" value="NAD(P)-binding Rossmann-like Domain"/>
    <property type="match status" value="1"/>
</dbReference>
<keyword evidence="4" id="KW-1185">Reference proteome</keyword>
<name>A0AAD6G9Z8_9EURO</name>
<dbReference type="Proteomes" id="UP001220324">
    <property type="component" value="Unassembled WGS sequence"/>
</dbReference>
<comment type="pathway">
    <text evidence="1">Steroid biosynthesis; zymosterol biosynthesis; zymosterol from lanosterol: step 5/6.</text>
</comment>